<evidence type="ECO:0000313" key="3">
    <source>
        <dbReference type="Proteomes" id="UP000288669"/>
    </source>
</evidence>
<gene>
    <name evidence="2" type="ORF">CBF30_02120</name>
</gene>
<name>A0A430AIZ5_9ENTE</name>
<keyword evidence="1" id="KW-0812">Transmembrane</keyword>
<keyword evidence="1" id="KW-1133">Transmembrane helix</keyword>
<evidence type="ECO:0000256" key="1">
    <source>
        <dbReference type="SAM" id="Phobius"/>
    </source>
</evidence>
<comment type="caution">
    <text evidence="2">The sequence shown here is derived from an EMBL/GenBank/DDBJ whole genome shotgun (WGS) entry which is preliminary data.</text>
</comment>
<dbReference type="Proteomes" id="UP000288669">
    <property type="component" value="Unassembled WGS sequence"/>
</dbReference>
<proteinExistence type="predicted"/>
<keyword evidence="3" id="KW-1185">Reference proteome</keyword>
<accession>A0A430AIZ5</accession>
<organism evidence="2 3">
    <name type="scientific">Vagococcus entomophilus</name>
    <dbReference type="NCBI Taxonomy" id="1160095"/>
    <lineage>
        <taxon>Bacteria</taxon>
        <taxon>Bacillati</taxon>
        <taxon>Bacillota</taxon>
        <taxon>Bacilli</taxon>
        <taxon>Lactobacillales</taxon>
        <taxon>Enterococcaceae</taxon>
        <taxon>Vagococcus</taxon>
    </lineage>
</organism>
<sequence>MELLWYAIIGVISFLFINAIYFILRRFSQYSFRYCGAIILITSLVCMLLFGVGIYNYNLRILAYFVVSAAIISGFLAGVIEWLLVSIYLEIRIHKV</sequence>
<feature type="transmembrane region" description="Helical" evidence="1">
    <location>
        <begin position="36"/>
        <end position="55"/>
    </location>
</feature>
<reference evidence="2 3" key="1">
    <citation type="submission" date="2017-05" db="EMBL/GenBank/DDBJ databases">
        <title>Vagococcus spp. assemblies.</title>
        <authorList>
            <person name="Gulvik C.A."/>
        </authorList>
    </citation>
    <scope>NUCLEOTIDE SEQUENCE [LARGE SCALE GENOMIC DNA]</scope>
    <source>
        <strain evidence="2 3">DSM 24756</strain>
    </source>
</reference>
<feature type="transmembrane region" description="Helical" evidence="1">
    <location>
        <begin position="6"/>
        <end position="24"/>
    </location>
</feature>
<feature type="transmembrane region" description="Helical" evidence="1">
    <location>
        <begin position="61"/>
        <end position="89"/>
    </location>
</feature>
<evidence type="ECO:0000313" key="2">
    <source>
        <dbReference type="EMBL" id="RSU08061.1"/>
    </source>
</evidence>
<dbReference type="EMBL" id="NGJZ01000001">
    <property type="protein sequence ID" value="RSU08061.1"/>
    <property type="molecule type" value="Genomic_DNA"/>
</dbReference>
<dbReference type="AlphaFoldDB" id="A0A430AIZ5"/>
<keyword evidence="1" id="KW-0472">Membrane</keyword>
<protein>
    <submittedName>
        <fullName evidence="2">Uncharacterized protein</fullName>
    </submittedName>
</protein>